<dbReference type="InterPro" id="IPR035901">
    <property type="entry name" value="GIY-YIG_endonuc_sf"/>
</dbReference>
<keyword evidence="2" id="KW-1185">Reference proteome</keyword>
<dbReference type="RefSeq" id="WP_258543733.1">
    <property type="nucleotide sequence ID" value="NZ_OU015584.1"/>
</dbReference>
<evidence type="ECO:0000313" key="1">
    <source>
        <dbReference type="EMBL" id="CAG5087724.1"/>
    </source>
</evidence>
<evidence type="ECO:0000313" key="2">
    <source>
        <dbReference type="Proteomes" id="UP000683507"/>
    </source>
</evidence>
<protein>
    <recommendedName>
        <fullName evidence="3">GIY-YIG nuclease family protein</fullName>
    </recommendedName>
</protein>
<dbReference type="Proteomes" id="UP000683507">
    <property type="component" value="Chromosome"/>
</dbReference>
<proteinExistence type="predicted"/>
<accession>A0A916JQG5</accession>
<dbReference type="SUPFAM" id="SSF82771">
    <property type="entry name" value="GIY-YIG endonuclease"/>
    <property type="match status" value="1"/>
</dbReference>
<name>A0A916JQG5_9FLAO</name>
<gene>
    <name evidence="1" type="ORF">CRYO30217_03561</name>
</gene>
<evidence type="ECO:0008006" key="3">
    <source>
        <dbReference type="Google" id="ProtNLM"/>
    </source>
</evidence>
<dbReference type="EMBL" id="OU015584">
    <property type="protein sequence ID" value="CAG5087724.1"/>
    <property type="molecule type" value="Genomic_DNA"/>
</dbReference>
<dbReference type="KEGG" id="ptan:CRYO30217_03561"/>
<dbReference type="AlphaFoldDB" id="A0A916JQG5"/>
<dbReference type="CDD" id="cd10446">
    <property type="entry name" value="GIY-YIG_unchar_1"/>
    <property type="match status" value="1"/>
</dbReference>
<sequence>MITIQELLYNRGLDKSAKIKLVRHKDSRRDLYNLYRTDRAEFLAYQNSQSKDVFNSVDYIVSFIGEEGLKSRFIGVYKLTDRKQIASDHFEYQMEEVEKEFDDLKERVIIRWKNAISWHQWIKNKMEVVQIHPGLHYKQFTDYSDFILNFDELKEIVNKQYSDWKKMLSATKGIYLINDTKTGKLYVGSAYGEDGIWGRWCKYVTTNGHGDNKTLKELIVDDPTHGNNFQFSVLMLLPRTITPDEAIKKERLFKNKLGTNSFGLNNN</sequence>
<dbReference type="Gene3D" id="3.40.1440.10">
    <property type="entry name" value="GIY-YIG endonuclease"/>
    <property type="match status" value="1"/>
</dbReference>
<organism evidence="1 2">
    <name type="scientific">Parvicella tangerina</name>
    <dbReference type="NCBI Taxonomy" id="2829795"/>
    <lineage>
        <taxon>Bacteria</taxon>
        <taxon>Pseudomonadati</taxon>
        <taxon>Bacteroidota</taxon>
        <taxon>Flavobacteriia</taxon>
        <taxon>Flavobacteriales</taxon>
        <taxon>Parvicellaceae</taxon>
        <taxon>Parvicella</taxon>
    </lineage>
</organism>
<reference evidence="1" key="1">
    <citation type="submission" date="2021-04" db="EMBL/GenBank/DDBJ databases">
        <authorList>
            <person name="Rodrigo-Torres L."/>
            <person name="Arahal R. D."/>
            <person name="Lucena T."/>
        </authorList>
    </citation>
    <scope>NUCLEOTIDE SEQUENCE</scope>
    <source>
        <strain evidence="1">AS29M-1</strain>
    </source>
</reference>